<evidence type="ECO:0000256" key="4">
    <source>
        <dbReference type="ARBA" id="ARBA00022448"/>
    </source>
</evidence>
<evidence type="ECO:0000256" key="11">
    <source>
        <dbReference type="SAM" id="Phobius"/>
    </source>
</evidence>
<organism evidence="12 13">
    <name type="scientific">Ascoidea rubescens DSM 1968</name>
    <dbReference type="NCBI Taxonomy" id="1344418"/>
    <lineage>
        <taxon>Eukaryota</taxon>
        <taxon>Fungi</taxon>
        <taxon>Dikarya</taxon>
        <taxon>Ascomycota</taxon>
        <taxon>Saccharomycotina</taxon>
        <taxon>Saccharomycetes</taxon>
        <taxon>Ascoideaceae</taxon>
        <taxon>Ascoidea</taxon>
    </lineage>
</organism>
<protein>
    <recommendedName>
        <fullName evidence="3">Translocation protein SEC62</fullName>
    </recommendedName>
</protein>
<dbReference type="GO" id="GO:0031207">
    <property type="term" value="C:Sec62/Sec63 complex"/>
    <property type="evidence" value="ECO:0007669"/>
    <property type="project" value="EnsemblFungi"/>
</dbReference>
<keyword evidence="8 11" id="KW-1133">Transmembrane helix</keyword>
<evidence type="ECO:0000313" key="13">
    <source>
        <dbReference type="Proteomes" id="UP000095038"/>
    </source>
</evidence>
<proteinExistence type="inferred from homology"/>
<evidence type="ECO:0000256" key="6">
    <source>
        <dbReference type="ARBA" id="ARBA00022824"/>
    </source>
</evidence>
<keyword evidence="4" id="KW-0813">Transport</keyword>
<comment type="subcellular location">
    <subcellularLocation>
        <location evidence="1">Endoplasmic reticulum membrane</location>
        <topology evidence="1">Multi-pass membrane protein</topology>
    </subcellularLocation>
</comment>
<keyword evidence="13" id="KW-1185">Reference proteome</keyword>
<feature type="transmembrane region" description="Helical" evidence="11">
    <location>
        <begin position="148"/>
        <end position="173"/>
    </location>
</feature>
<dbReference type="InterPro" id="IPR004728">
    <property type="entry name" value="Sec62"/>
</dbReference>
<dbReference type="NCBIfam" id="TIGR00869">
    <property type="entry name" value="sec62"/>
    <property type="match status" value="1"/>
</dbReference>
<dbReference type="GO" id="GO:0008320">
    <property type="term" value="F:protein transmembrane transporter activity"/>
    <property type="evidence" value="ECO:0007669"/>
    <property type="project" value="EnsemblFungi"/>
</dbReference>
<dbReference type="InterPro" id="IPR011553">
    <property type="entry name" value="Sec62_asco"/>
</dbReference>
<dbReference type="RefSeq" id="XP_020049798.1">
    <property type="nucleotide sequence ID" value="XM_020189770.1"/>
</dbReference>
<keyword evidence="6" id="KW-0256">Endoplasmic reticulum</keyword>
<name>A0A1D2VPF4_9ASCO</name>
<keyword evidence="7" id="KW-0653">Protein transport</keyword>
<evidence type="ECO:0000256" key="3">
    <source>
        <dbReference type="ARBA" id="ARBA00021257"/>
    </source>
</evidence>
<evidence type="ECO:0000256" key="5">
    <source>
        <dbReference type="ARBA" id="ARBA00022692"/>
    </source>
</evidence>
<feature type="transmembrane region" description="Helical" evidence="11">
    <location>
        <begin position="122"/>
        <end position="142"/>
    </location>
</feature>
<dbReference type="PANTHER" id="PTHR12443">
    <property type="entry name" value="TRANSLOCATION PROTEIN SEC62"/>
    <property type="match status" value="1"/>
</dbReference>
<dbReference type="OrthoDB" id="200187at2759"/>
<feature type="non-terminal residue" evidence="12">
    <location>
        <position position="210"/>
    </location>
</feature>
<dbReference type="AlphaFoldDB" id="A0A1D2VPF4"/>
<evidence type="ECO:0000256" key="2">
    <source>
        <dbReference type="ARBA" id="ARBA00010604"/>
    </source>
</evidence>
<dbReference type="GO" id="GO:0031204">
    <property type="term" value="P:post-translational protein targeting to membrane, translocation"/>
    <property type="evidence" value="ECO:0007669"/>
    <property type="project" value="EnsemblFungi"/>
</dbReference>
<accession>A0A1D2VPF4</accession>
<dbReference type="GO" id="GO:0071256">
    <property type="term" value="C:translocon complex"/>
    <property type="evidence" value="ECO:0007669"/>
    <property type="project" value="EnsemblFungi"/>
</dbReference>
<evidence type="ECO:0000313" key="12">
    <source>
        <dbReference type="EMBL" id="ODV63491.1"/>
    </source>
</evidence>
<dbReference type="PANTHER" id="PTHR12443:SF9">
    <property type="entry name" value="TRANSLOCATION PROTEIN SEC62"/>
    <property type="match status" value="1"/>
</dbReference>
<dbReference type="FunCoup" id="A0A1D2VPF4">
    <property type="interactions" value="127"/>
</dbReference>
<reference evidence="13" key="1">
    <citation type="submission" date="2016-05" db="EMBL/GenBank/DDBJ databases">
        <title>Comparative genomics of biotechnologically important yeasts.</title>
        <authorList>
            <consortium name="DOE Joint Genome Institute"/>
            <person name="Riley R."/>
            <person name="Haridas S."/>
            <person name="Wolfe K.H."/>
            <person name="Lopes M.R."/>
            <person name="Hittinger C.T."/>
            <person name="Goker M."/>
            <person name="Salamov A."/>
            <person name="Wisecaver J."/>
            <person name="Long T.M."/>
            <person name="Aerts A.L."/>
            <person name="Barry K."/>
            <person name="Choi C."/>
            <person name="Clum A."/>
            <person name="Coughlan A.Y."/>
            <person name="Deshpande S."/>
            <person name="Douglass A.P."/>
            <person name="Hanson S.J."/>
            <person name="Klenk H.-P."/>
            <person name="Labutti K."/>
            <person name="Lapidus A."/>
            <person name="Lindquist E."/>
            <person name="Lipzen A."/>
            <person name="Meier-Kolthoff J.P."/>
            <person name="Ohm R.A."/>
            <person name="Otillar R.P."/>
            <person name="Pangilinan J."/>
            <person name="Peng Y."/>
            <person name="Rokas A."/>
            <person name="Rosa C.A."/>
            <person name="Scheuner C."/>
            <person name="Sibirny A.A."/>
            <person name="Slot J.C."/>
            <person name="Stielow J.B."/>
            <person name="Sun H."/>
            <person name="Kurtzman C.P."/>
            <person name="Blackwell M."/>
            <person name="Grigoriev I.V."/>
            <person name="Jeffries T.W."/>
        </authorList>
    </citation>
    <scope>NUCLEOTIDE SEQUENCE [LARGE SCALE GENOMIC DNA]</scope>
    <source>
        <strain evidence="13">DSM 1968</strain>
    </source>
</reference>
<feature type="non-terminal residue" evidence="12">
    <location>
        <position position="1"/>
    </location>
</feature>
<evidence type="ECO:0000256" key="9">
    <source>
        <dbReference type="ARBA" id="ARBA00023010"/>
    </source>
</evidence>
<evidence type="ECO:0000256" key="7">
    <source>
        <dbReference type="ARBA" id="ARBA00022927"/>
    </source>
</evidence>
<dbReference type="InParanoid" id="A0A1D2VPF4"/>
<dbReference type="GeneID" id="30963406"/>
<dbReference type="EMBL" id="KV454475">
    <property type="protein sequence ID" value="ODV63491.1"/>
    <property type="molecule type" value="Genomic_DNA"/>
</dbReference>
<keyword evidence="10 11" id="KW-0472">Membrane</keyword>
<evidence type="ECO:0000256" key="1">
    <source>
        <dbReference type="ARBA" id="ARBA00004477"/>
    </source>
</evidence>
<evidence type="ECO:0000256" key="8">
    <source>
        <dbReference type="ARBA" id="ARBA00022989"/>
    </source>
</evidence>
<evidence type="ECO:0000256" key="10">
    <source>
        <dbReference type="ARBA" id="ARBA00023136"/>
    </source>
</evidence>
<sequence>LANIVRHHKELKQREGLFNHNRAQFFRYKRMVRALQSDEYKKKRQAAKLSPILNDVDAMKIFVVLIKNKMVLPVEKISTKEAREKDLKPVKDYPTLVLKTKASLTPDEYYVWNYNPTKPKDIIYGILVLILILTIVLFPLWPPKMRLLVYYISVSLMGLIGAFFGLAIVRLIVYIISYFILPKGFWIFPNLFADCGFVESFIPLYGWDET</sequence>
<dbReference type="Proteomes" id="UP000095038">
    <property type="component" value="Unassembled WGS sequence"/>
</dbReference>
<keyword evidence="9" id="KW-0811">Translocation</keyword>
<gene>
    <name evidence="12" type="ORF">ASCRUDRAFT_23033</name>
</gene>
<comment type="similarity">
    <text evidence="2">Belongs to the SEC62 family.</text>
</comment>
<dbReference type="Pfam" id="PF03839">
    <property type="entry name" value="Sec62"/>
    <property type="match status" value="1"/>
</dbReference>
<keyword evidence="5 11" id="KW-0812">Transmembrane</keyword>
<dbReference type="STRING" id="1344418.A0A1D2VPF4"/>